<protein>
    <recommendedName>
        <fullName evidence="2">PilZ domain-containing protein</fullName>
    </recommendedName>
</protein>
<dbReference type="SUPFAM" id="SSF141371">
    <property type="entry name" value="PilZ domain-like"/>
    <property type="match status" value="1"/>
</dbReference>
<organism evidence="3 4">
    <name type="scientific">Sphingomonas taxi</name>
    <dbReference type="NCBI Taxonomy" id="1549858"/>
    <lineage>
        <taxon>Bacteria</taxon>
        <taxon>Pseudomonadati</taxon>
        <taxon>Pseudomonadota</taxon>
        <taxon>Alphaproteobacteria</taxon>
        <taxon>Sphingomonadales</taxon>
        <taxon>Sphingomonadaceae</taxon>
        <taxon>Sphingomonas</taxon>
    </lineage>
</organism>
<dbReference type="Proteomes" id="UP000249229">
    <property type="component" value="Unassembled WGS sequence"/>
</dbReference>
<comment type="caution">
    <text evidence="3">The sequence shown here is derived from an EMBL/GenBank/DDBJ whole genome shotgun (WGS) entry which is preliminary data.</text>
</comment>
<dbReference type="Gene3D" id="2.40.10.220">
    <property type="entry name" value="predicted glycosyltransferase like domains"/>
    <property type="match status" value="1"/>
</dbReference>
<evidence type="ECO:0000256" key="1">
    <source>
        <dbReference type="SAM" id="MobiDB-lite"/>
    </source>
</evidence>
<dbReference type="AlphaFoldDB" id="A0A2W5QLA7"/>
<dbReference type="InterPro" id="IPR009875">
    <property type="entry name" value="PilZ_domain"/>
</dbReference>
<feature type="region of interest" description="Disordered" evidence="1">
    <location>
        <begin position="1"/>
        <end position="25"/>
    </location>
</feature>
<accession>A0A2W5QLA7</accession>
<evidence type="ECO:0000313" key="3">
    <source>
        <dbReference type="EMBL" id="PZQ58607.1"/>
    </source>
</evidence>
<evidence type="ECO:0000259" key="2">
    <source>
        <dbReference type="Pfam" id="PF07238"/>
    </source>
</evidence>
<dbReference type="EMBL" id="QFQI01000015">
    <property type="protein sequence ID" value="PZQ58607.1"/>
    <property type="molecule type" value="Genomic_DNA"/>
</dbReference>
<feature type="domain" description="PilZ" evidence="2">
    <location>
        <begin position="20"/>
        <end position="101"/>
    </location>
</feature>
<proteinExistence type="predicted"/>
<evidence type="ECO:0000313" key="4">
    <source>
        <dbReference type="Proteomes" id="UP000249229"/>
    </source>
</evidence>
<sequence>MGQLERSVVDRQTTSVQRDDRGRGDVHVSARMRISDDDAGFLVRIRNLSPGGLMAELPHPLPPDSTVAVKLNGIGWTAGRVVWQTEGRTGVAFDQPVDLDLVQQAGGTPD</sequence>
<dbReference type="Pfam" id="PF07238">
    <property type="entry name" value="PilZ"/>
    <property type="match status" value="1"/>
</dbReference>
<reference evidence="3 4" key="1">
    <citation type="submission" date="2017-08" db="EMBL/GenBank/DDBJ databases">
        <title>Infants hospitalized years apart are colonized by the same room-sourced microbial strains.</title>
        <authorList>
            <person name="Brooks B."/>
            <person name="Olm M.R."/>
            <person name="Firek B.A."/>
            <person name="Baker R."/>
            <person name="Thomas B.C."/>
            <person name="Morowitz M.J."/>
            <person name="Banfield J.F."/>
        </authorList>
    </citation>
    <scope>NUCLEOTIDE SEQUENCE [LARGE SCALE GENOMIC DNA]</scope>
    <source>
        <strain evidence="3">S2_005_001_R1_22</strain>
    </source>
</reference>
<name>A0A2W5QLA7_9SPHN</name>
<gene>
    <name evidence="3" type="ORF">DI544_13690</name>
</gene>
<dbReference type="GO" id="GO:0035438">
    <property type="term" value="F:cyclic-di-GMP binding"/>
    <property type="evidence" value="ECO:0007669"/>
    <property type="project" value="InterPro"/>
</dbReference>